<sequence>MTMRSIFCARTVSATILHLDHHVSSCSRQANNGIYSSLLGVHASARKSGFVFHFACRDRWQTEQIRTTAERPALRQVFLHLQSQSNNRPKLHIRSYSFYFSSIVVMSIPGTGMSLQIAELPASTIWTLDILATHFAGRGLLSSFPPTVPRMNSSYCWLSPTRGHCRGHDT</sequence>
<dbReference type="EMBL" id="MU002500">
    <property type="protein sequence ID" value="KAF2786280.1"/>
    <property type="molecule type" value="Genomic_DNA"/>
</dbReference>
<dbReference type="AlphaFoldDB" id="A0A6A6WQB4"/>
<proteinExistence type="predicted"/>
<gene>
    <name evidence="2" type="ORF">K505DRAFT_330463</name>
</gene>
<accession>A0A6A6WQB4</accession>
<organism evidence="2 3">
    <name type="scientific">Melanomma pulvis-pyrius CBS 109.77</name>
    <dbReference type="NCBI Taxonomy" id="1314802"/>
    <lineage>
        <taxon>Eukaryota</taxon>
        <taxon>Fungi</taxon>
        <taxon>Dikarya</taxon>
        <taxon>Ascomycota</taxon>
        <taxon>Pezizomycotina</taxon>
        <taxon>Dothideomycetes</taxon>
        <taxon>Pleosporomycetidae</taxon>
        <taxon>Pleosporales</taxon>
        <taxon>Melanommataceae</taxon>
        <taxon>Melanomma</taxon>
    </lineage>
</organism>
<name>A0A6A6WQB4_9PLEO</name>
<keyword evidence="1" id="KW-0472">Membrane</keyword>
<evidence type="ECO:0000313" key="3">
    <source>
        <dbReference type="Proteomes" id="UP000799757"/>
    </source>
</evidence>
<feature type="transmembrane region" description="Helical" evidence="1">
    <location>
        <begin position="96"/>
        <end position="118"/>
    </location>
</feature>
<dbReference type="Proteomes" id="UP000799757">
    <property type="component" value="Unassembled WGS sequence"/>
</dbReference>
<evidence type="ECO:0000313" key="2">
    <source>
        <dbReference type="EMBL" id="KAF2786280.1"/>
    </source>
</evidence>
<reference evidence="2" key="1">
    <citation type="journal article" date="2020" name="Stud. Mycol.">
        <title>101 Dothideomycetes genomes: a test case for predicting lifestyles and emergence of pathogens.</title>
        <authorList>
            <person name="Haridas S."/>
            <person name="Albert R."/>
            <person name="Binder M."/>
            <person name="Bloem J."/>
            <person name="Labutti K."/>
            <person name="Salamov A."/>
            <person name="Andreopoulos B."/>
            <person name="Baker S."/>
            <person name="Barry K."/>
            <person name="Bills G."/>
            <person name="Bluhm B."/>
            <person name="Cannon C."/>
            <person name="Castanera R."/>
            <person name="Culley D."/>
            <person name="Daum C."/>
            <person name="Ezra D."/>
            <person name="Gonzalez J."/>
            <person name="Henrissat B."/>
            <person name="Kuo A."/>
            <person name="Liang C."/>
            <person name="Lipzen A."/>
            <person name="Lutzoni F."/>
            <person name="Magnuson J."/>
            <person name="Mondo S."/>
            <person name="Nolan M."/>
            <person name="Ohm R."/>
            <person name="Pangilinan J."/>
            <person name="Park H.-J."/>
            <person name="Ramirez L."/>
            <person name="Alfaro M."/>
            <person name="Sun H."/>
            <person name="Tritt A."/>
            <person name="Yoshinaga Y."/>
            <person name="Zwiers L.-H."/>
            <person name="Turgeon B."/>
            <person name="Goodwin S."/>
            <person name="Spatafora J."/>
            <person name="Crous P."/>
            <person name="Grigoriev I."/>
        </authorList>
    </citation>
    <scope>NUCLEOTIDE SEQUENCE</scope>
    <source>
        <strain evidence="2">CBS 109.77</strain>
    </source>
</reference>
<protein>
    <submittedName>
        <fullName evidence="2">Uncharacterized protein</fullName>
    </submittedName>
</protein>
<keyword evidence="3" id="KW-1185">Reference proteome</keyword>
<keyword evidence="1" id="KW-1133">Transmembrane helix</keyword>
<evidence type="ECO:0000256" key="1">
    <source>
        <dbReference type="SAM" id="Phobius"/>
    </source>
</evidence>
<keyword evidence="1" id="KW-0812">Transmembrane</keyword>